<dbReference type="Gene3D" id="1.10.720.10">
    <property type="match status" value="1"/>
</dbReference>
<protein>
    <recommendedName>
        <fullName evidence="1">Rho termination factor-like N-terminal domain-containing protein</fullName>
    </recommendedName>
</protein>
<proteinExistence type="predicted"/>
<dbReference type="PANTHER" id="PTHR33568">
    <property type="entry name" value="DNA POLYMERASE"/>
    <property type="match status" value="1"/>
</dbReference>
<dbReference type="InterPro" id="IPR011112">
    <property type="entry name" value="Rho-like_N"/>
</dbReference>
<evidence type="ECO:0000313" key="2">
    <source>
        <dbReference type="EMBL" id="EEZ98832.1"/>
    </source>
</evidence>
<evidence type="ECO:0000259" key="1">
    <source>
        <dbReference type="Pfam" id="PF07498"/>
    </source>
</evidence>
<dbReference type="Proteomes" id="UP000007266">
    <property type="component" value="Linkage group 2"/>
</dbReference>
<evidence type="ECO:0000313" key="3">
    <source>
        <dbReference type="Proteomes" id="UP000007266"/>
    </source>
</evidence>
<sequence length="720" mass="83797">MSEANLNTVLKEIGSQSLEELLEETMSKNESTQNTSIKELRKIAREKNITGYSKMKKAELLQKINDQPFAFEDSYFTELSKKSKIKIIETKAEYTKKWKKHKVYYKVILLKDRQDEESSEPDLSGLIMKKITVIREGLNEMIEIVKEKTNFKEGDLLNIVVNHNDLWSPISTGLSKTSDIDNLLNKIQSILTSNQDLDIYGCTFYTEVVNIPRGATNAKRLLNIAEDSRTKRCIALIKNKDNLCCPRAVIVGLTYHTNIILGREYDHNDIRYIRMGRNLQTTLAQELCNQLGEYNRNYFTLDDIANIERLLNIQIKIVAAECFNSIIYSGNEKNVKVYLYKNGNHFDTISSMTAFFGQSYYCEKCDKPYQNKDEHKCKKKDKMCIMCFKSNHKDSVKRIYCEKCNRYCFNQECLENHSEICERFHKCLKCNKILKRGDKMVDEGKKMIEEGNKIIEEGNNKKGNQIIKKGNKMIEEGSKEHRCGWEKCRNCNKEVAILKHNCYMQWKRQKGGICETIMKNGDKKYKVKGCKICDRKGCTVTFPDKTNKQTNKGKETLLLKDLEKGSGYSITDLQLFTKDGKEKAVVTLNNEFKLFLPDRLAKRGDELIGYMLKYDLVMTYNGLIDVKNKAGFTYKTHDITFKKMDKRPDKTNKHPDKTTKRIKYHIYQCKDCKNCVKKPLDDEEPFECLKCGSKYHTTKCTYTQKYLFFDYEAMQETANT</sequence>
<dbReference type="eggNOG" id="ENOG502QQ9V">
    <property type="taxonomic scope" value="Eukaryota"/>
</dbReference>
<dbReference type="EMBL" id="KQ971311">
    <property type="protein sequence ID" value="EEZ98832.1"/>
    <property type="molecule type" value="Genomic_DNA"/>
</dbReference>
<accession>D6WCW0</accession>
<organism evidence="2 3">
    <name type="scientific">Tribolium castaneum</name>
    <name type="common">Red flour beetle</name>
    <dbReference type="NCBI Taxonomy" id="7070"/>
    <lineage>
        <taxon>Eukaryota</taxon>
        <taxon>Metazoa</taxon>
        <taxon>Ecdysozoa</taxon>
        <taxon>Arthropoda</taxon>
        <taxon>Hexapoda</taxon>
        <taxon>Insecta</taxon>
        <taxon>Pterygota</taxon>
        <taxon>Neoptera</taxon>
        <taxon>Endopterygota</taxon>
        <taxon>Coleoptera</taxon>
        <taxon>Polyphaga</taxon>
        <taxon>Cucujiformia</taxon>
        <taxon>Tenebrionidae</taxon>
        <taxon>Tenebrionidae incertae sedis</taxon>
        <taxon>Tribolium</taxon>
    </lineage>
</organism>
<keyword evidence="3" id="KW-1185">Reference proteome</keyword>
<reference evidence="2 3" key="1">
    <citation type="journal article" date="2008" name="Nature">
        <title>The genome of the model beetle and pest Tribolium castaneum.</title>
        <authorList>
            <consortium name="Tribolium Genome Sequencing Consortium"/>
            <person name="Richards S."/>
            <person name="Gibbs R.A."/>
            <person name="Weinstock G.M."/>
            <person name="Brown S.J."/>
            <person name="Denell R."/>
            <person name="Beeman R.W."/>
            <person name="Gibbs R."/>
            <person name="Beeman R.W."/>
            <person name="Brown S.J."/>
            <person name="Bucher G."/>
            <person name="Friedrich M."/>
            <person name="Grimmelikhuijzen C.J."/>
            <person name="Klingler M."/>
            <person name="Lorenzen M."/>
            <person name="Richards S."/>
            <person name="Roth S."/>
            <person name="Schroder R."/>
            <person name="Tautz D."/>
            <person name="Zdobnov E.M."/>
            <person name="Muzny D."/>
            <person name="Gibbs R.A."/>
            <person name="Weinstock G.M."/>
            <person name="Attaway T."/>
            <person name="Bell S."/>
            <person name="Buhay C.J."/>
            <person name="Chandrabose M.N."/>
            <person name="Chavez D."/>
            <person name="Clerk-Blankenburg K.P."/>
            <person name="Cree A."/>
            <person name="Dao M."/>
            <person name="Davis C."/>
            <person name="Chacko J."/>
            <person name="Dinh H."/>
            <person name="Dugan-Rocha S."/>
            <person name="Fowler G."/>
            <person name="Garner T.T."/>
            <person name="Garnes J."/>
            <person name="Gnirke A."/>
            <person name="Hawes A."/>
            <person name="Hernandez J."/>
            <person name="Hines S."/>
            <person name="Holder M."/>
            <person name="Hume J."/>
            <person name="Jhangiani S.N."/>
            <person name="Joshi V."/>
            <person name="Khan Z.M."/>
            <person name="Jackson L."/>
            <person name="Kovar C."/>
            <person name="Kowis A."/>
            <person name="Lee S."/>
            <person name="Lewis L.R."/>
            <person name="Margolis J."/>
            <person name="Morgan M."/>
            <person name="Nazareth L.V."/>
            <person name="Nguyen N."/>
            <person name="Okwuonu G."/>
            <person name="Parker D."/>
            <person name="Richards S."/>
            <person name="Ruiz S.J."/>
            <person name="Santibanez J."/>
            <person name="Savard J."/>
            <person name="Scherer S.E."/>
            <person name="Schneider B."/>
            <person name="Sodergren E."/>
            <person name="Tautz D."/>
            <person name="Vattahil S."/>
            <person name="Villasana D."/>
            <person name="White C.S."/>
            <person name="Wright R."/>
            <person name="Park Y."/>
            <person name="Beeman R.W."/>
            <person name="Lord J."/>
            <person name="Oppert B."/>
            <person name="Lorenzen M."/>
            <person name="Brown S."/>
            <person name="Wang L."/>
            <person name="Savard J."/>
            <person name="Tautz D."/>
            <person name="Richards S."/>
            <person name="Weinstock G."/>
            <person name="Gibbs R.A."/>
            <person name="Liu Y."/>
            <person name="Worley K."/>
            <person name="Weinstock G."/>
            <person name="Elsik C.G."/>
            <person name="Reese J.T."/>
            <person name="Elhaik E."/>
            <person name="Landan G."/>
            <person name="Graur D."/>
            <person name="Arensburger P."/>
            <person name="Atkinson P."/>
            <person name="Beeman R.W."/>
            <person name="Beidler J."/>
            <person name="Brown S.J."/>
            <person name="Demuth J.P."/>
            <person name="Drury D.W."/>
            <person name="Du Y.Z."/>
            <person name="Fujiwara H."/>
            <person name="Lorenzen M."/>
            <person name="Maselli V."/>
            <person name="Osanai M."/>
            <person name="Park Y."/>
            <person name="Robertson H.M."/>
            <person name="Tu Z."/>
            <person name="Wang J.J."/>
            <person name="Wang S."/>
            <person name="Richards S."/>
            <person name="Song H."/>
            <person name="Zhang L."/>
            <person name="Sodergren E."/>
            <person name="Werner D."/>
            <person name="Stanke M."/>
            <person name="Morgenstern B."/>
            <person name="Solovyev V."/>
            <person name="Kosarev P."/>
            <person name="Brown G."/>
            <person name="Chen H.C."/>
            <person name="Ermolaeva O."/>
            <person name="Hlavina W."/>
            <person name="Kapustin Y."/>
            <person name="Kiryutin B."/>
            <person name="Kitts P."/>
            <person name="Maglott D."/>
            <person name="Pruitt K."/>
            <person name="Sapojnikov V."/>
            <person name="Souvorov A."/>
            <person name="Mackey A.J."/>
            <person name="Waterhouse R.M."/>
            <person name="Wyder S."/>
            <person name="Zdobnov E.M."/>
            <person name="Zdobnov E.M."/>
            <person name="Wyder S."/>
            <person name="Kriventseva E.V."/>
            <person name="Kadowaki T."/>
            <person name="Bork P."/>
            <person name="Aranda M."/>
            <person name="Bao R."/>
            <person name="Beermann A."/>
            <person name="Berns N."/>
            <person name="Bolognesi R."/>
            <person name="Bonneton F."/>
            <person name="Bopp D."/>
            <person name="Brown S.J."/>
            <person name="Bucher G."/>
            <person name="Butts T."/>
            <person name="Chaumot A."/>
            <person name="Denell R.E."/>
            <person name="Ferrier D.E."/>
            <person name="Friedrich M."/>
            <person name="Gordon C.M."/>
            <person name="Jindra M."/>
            <person name="Klingler M."/>
            <person name="Lan Q."/>
            <person name="Lattorff H.M."/>
            <person name="Laudet V."/>
            <person name="von Levetsow C."/>
            <person name="Liu Z."/>
            <person name="Lutz R."/>
            <person name="Lynch J.A."/>
            <person name="da Fonseca R.N."/>
            <person name="Posnien N."/>
            <person name="Reuter R."/>
            <person name="Roth S."/>
            <person name="Savard J."/>
            <person name="Schinko J.B."/>
            <person name="Schmitt C."/>
            <person name="Schoppmeier M."/>
            <person name="Schroder R."/>
            <person name="Shippy T.D."/>
            <person name="Simonnet F."/>
            <person name="Marques-Souza H."/>
            <person name="Tautz D."/>
            <person name="Tomoyasu Y."/>
            <person name="Trauner J."/>
            <person name="Van der Zee M."/>
            <person name="Vervoort M."/>
            <person name="Wittkopp N."/>
            <person name="Wimmer E.A."/>
            <person name="Yang X."/>
            <person name="Jones A.K."/>
            <person name="Sattelle D.B."/>
            <person name="Ebert P.R."/>
            <person name="Nelson D."/>
            <person name="Scott J.G."/>
            <person name="Beeman R.W."/>
            <person name="Muthukrishnan S."/>
            <person name="Kramer K.J."/>
            <person name="Arakane Y."/>
            <person name="Beeman R.W."/>
            <person name="Zhu Q."/>
            <person name="Hogenkamp D."/>
            <person name="Dixit R."/>
            <person name="Oppert B."/>
            <person name="Jiang H."/>
            <person name="Zou Z."/>
            <person name="Marshall J."/>
            <person name="Elpidina E."/>
            <person name="Vinokurov K."/>
            <person name="Oppert C."/>
            <person name="Zou Z."/>
            <person name="Evans J."/>
            <person name="Lu Z."/>
            <person name="Zhao P."/>
            <person name="Sumathipala N."/>
            <person name="Altincicek B."/>
            <person name="Vilcinskas A."/>
            <person name="Williams M."/>
            <person name="Hultmark D."/>
            <person name="Hetru C."/>
            <person name="Jiang H."/>
            <person name="Grimmelikhuijzen C.J."/>
            <person name="Hauser F."/>
            <person name="Cazzamali G."/>
            <person name="Williamson M."/>
            <person name="Park Y."/>
            <person name="Li B."/>
            <person name="Tanaka Y."/>
            <person name="Predel R."/>
            <person name="Neupert S."/>
            <person name="Schachtner J."/>
            <person name="Verleyen P."/>
            <person name="Raible F."/>
            <person name="Bork P."/>
            <person name="Friedrich M."/>
            <person name="Walden K.K."/>
            <person name="Robertson H.M."/>
            <person name="Angeli S."/>
            <person name="Foret S."/>
            <person name="Bucher G."/>
            <person name="Schuetz S."/>
            <person name="Maleszka R."/>
            <person name="Wimmer E.A."/>
            <person name="Beeman R.W."/>
            <person name="Lorenzen M."/>
            <person name="Tomoyasu Y."/>
            <person name="Miller S.C."/>
            <person name="Grossmann D."/>
            <person name="Bucher G."/>
        </authorList>
    </citation>
    <scope>NUCLEOTIDE SEQUENCE [LARGE SCALE GENOMIC DNA]</scope>
    <source>
        <strain evidence="2 3">Georgia GA2</strain>
    </source>
</reference>
<reference evidence="2 3" key="2">
    <citation type="journal article" date="2010" name="Nucleic Acids Res.">
        <title>BeetleBase in 2010: revisions to provide comprehensive genomic information for Tribolium castaneum.</title>
        <authorList>
            <person name="Kim H.S."/>
            <person name="Murphy T."/>
            <person name="Xia J."/>
            <person name="Caragea D."/>
            <person name="Park Y."/>
            <person name="Beeman R.W."/>
            <person name="Lorenzen M.D."/>
            <person name="Butcher S."/>
            <person name="Manak J.R."/>
            <person name="Brown S.J."/>
        </authorList>
    </citation>
    <scope>GENOME REANNOTATION</scope>
    <source>
        <strain evidence="2 3">Georgia GA2</strain>
    </source>
</reference>
<gene>
    <name evidence="2" type="primary">GLEAN_04441</name>
    <name evidence="2" type="ORF">TcasGA2_TC004441</name>
</gene>
<dbReference type="Pfam" id="PF07498">
    <property type="entry name" value="Rho_N"/>
    <property type="match status" value="1"/>
</dbReference>
<dbReference type="GO" id="GO:0006353">
    <property type="term" value="P:DNA-templated transcription termination"/>
    <property type="evidence" value="ECO:0007669"/>
    <property type="project" value="InterPro"/>
</dbReference>
<dbReference type="PANTHER" id="PTHR33568:SF3">
    <property type="entry name" value="DNA-DIRECTED DNA POLYMERASE"/>
    <property type="match status" value="1"/>
</dbReference>
<name>D6WCW0_TRICA</name>
<dbReference type="HOGENOM" id="CLU_005656_0_0_1"/>
<dbReference type="PhylomeDB" id="D6WCW0"/>
<dbReference type="AlphaFoldDB" id="D6WCW0"/>
<feature type="domain" description="Rho termination factor-like N-terminal" evidence="1">
    <location>
        <begin position="34"/>
        <end position="64"/>
    </location>
</feature>